<protein>
    <recommendedName>
        <fullName evidence="5 8">Aldose 1-epimerase</fullName>
        <ecNumber evidence="4 8">5.1.3.3</ecNumber>
    </recommendedName>
</protein>
<dbReference type="InterPro" id="IPR015443">
    <property type="entry name" value="Aldose_1-epimerase"/>
</dbReference>
<evidence type="ECO:0000313" key="12">
    <source>
        <dbReference type="EMBL" id="HIX76138.1"/>
    </source>
</evidence>
<evidence type="ECO:0000256" key="3">
    <source>
        <dbReference type="ARBA" id="ARBA00006206"/>
    </source>
</evidence>
<gene>
    <name evidence="12" type="ORF">H9734_00850</name>
</gene>
<comment type="caution">
    <text evidence="12">The sequence shown here is derived from an EMBL/GenBank/DDBJ whole genome shotgun (WGS) entry which is preliminary data.</text>
</comment>
<dbReference type="EMBL" id="DXEK01000012">
    <property type="protein sequence ID" value="HIX76138.1"/>
    <property type="molecule type" value="Genomic_DNA"/>
</dbReference>
<evidence type="ECO:0000256" key="10">
    <source>
        <dbReference type="PIRSR" id="PIRSR005096-2"/>
    </source>
</evidence>
<evidence type="ECO:0000256" key="6">
    <source>
        <dbReference type="ARBA" id="ARBA00023235"/>
    </source>
</evidence>
<evidence type="ECO:0000313" key="13">
    <source>
        <dbReference type="Proteomes" id="UP000886890"/>
    </source>
</evidence>
<comment type="similarity">
    <text evidence="3 8">Belongs to the aldose epimerase family.</text>
</comment>
<dbReference type="SUPFAM" id="SSF74650">
    <property type="entry name" value="Galactose mutarotase-like"/>
    <property type="match status" value="1"/>
</dbReference>
<dbReference type="InterPro" id="IPR014718">
    <property type="entry name" value="GH-type_carb-bd"/>
</dbReference>
<proteinExistence type="inferred from homology"/>
<evidence type="ECO:0000256" key="4">
    <source>
        <dbReference type="ARBA" id="ARBA00013185"/>
    </source>
</evidence>
<dbReference type="PIRSF" id="PIRSF005096">
    <property type="entry name" value="GALM"/>
    <property type="match status" value="1"/>
</dbReference>
<evidence type="ECO:0000256" key="1">
    <source>
        <dbReference type="ARBA" id="ARBA00001614"/>
    </source>
</evidence>
<dbReference type="GO" id="GO:0004034">
    <property type="term" value="F:aldose 1-epimerase activity"/>
    <property type="evidence" value="ECO:0007669"/>
    <property type="project" value="UniProtKB-EC"/>
</dbReference>
<sequence>MNRTAFGTVEGREAQLYSFANAGGMEMTVCDYGAHLVSVKVPAKDGSKKDVVLGYGNVSGYVTDPCHLGATIGRNGNRIANAAFELNGVRYQLAANENGNSLHSGPDGYEYRFWEVKEVKDQAITLHLDSPDKDQGFPGNFSVDVTYTLTDDNEVSIHYCGTCDADTVANMTNHSYFNLNGHDSGDVLEHTVCLKASHFSPVIDSRSIPTGEHAPVSGTPMDFTEEKTIGREIGADFEQLKLTGGYDHNFILDRTGEGPQLFAAVKGDQTGIVMEAYTDLPAFQFYTGNFVDHVKGKDGAVYEKRSGFCLESQYIPNAVNEEKEEKPILKAGETYDTTTTYKFIYE</sequence>
<dbReference type="CDD" id="cd09019">
    <property type="entry name" value="galactose_mutarotase_like"/>
    <property type="match status" value="1"/>
</dbReference>
<evidence type="ECO:0000256" key="8">
    <source>
        <dbReference type="PIRNR" id="PIRNR005096"/>
    </source>
</evidence>
<feature type="active site" description="Proton acceptor" evidence="9">
    <location>
        <position position="311"/>
    </location>
</feature>
<evidence type="ECO:0000256" key="2">
    <source>
        <dbReference type="ARBA" id="ARBA00005028"/>
    </source>
</evidence>
<evidence type="ECO:0000256" key="9">
    <source>
        <dbReference type="PIRSR" id="PIRSR005096-1"/>
    </source>
</evidence>
<keyword evidence="6 8" id="KW-0413">Isomerase</keyword>
<dbReference type="Proteomes" id="UP000886890">
    <property type="component" value="Unassembled WGS sequence"/>
</dbReference>
<reference evidence="12" key="2">
    <citation type="submission" date="2021-04" db="EMBL/GenBank/DDBJ databases">
        <authorList>
            <person name="Gilroy R."/>
        </authorList>
    </citation>
    <scope>NUCLEOTIDE SEQUENCE</scope>
    <source>
        <strain evidence="12">CHK183-1962</strain>
    </source>
</reference>
<name>A0A9D2BHD5_9FIRM</name>
<dbReference type="Pfam" id="PF01263">
    <property type="entry name" value="Aldose_epim"/>
    <property type="match status" value="1"/>
</dbReference>
<dbReference type="GO" id="GO:0006006">
    <property type="term" value="P:glucose metabolic process"/>
    <property type="evidence" value="ECO:0007669"/>
    <property type="project" value="TreeGrafter"/>
</dbReference>
<dbReference type="InterPro" id="IPR047215">
    <property type="entry name" value="Galactose_mutarotase-like"/>
</dbReference>
<dbReference type="EC" id="5.1.3.3" evidence="4 8"/>
<dbReference type="Gene3D" id="2.70.98.10">
    <property type="match status" value="1"/>
</dbReference>
<dbReference type="InterPro" id="IPR018052">
    <property type="entry name" value="Ald1_epimerase_CS"/>
</dbReference>
<reference evidence="12" key="1">
    <citation type="journal article" date="2021" name="PeerJ">
        <title>Extensive microbial diversity within the chicken gut microbiome revealed by metagenomics and culture.</title>
        <authorList>
            <person name="Gilroy R."/>
            <person name="Ravi A."/>
            <person name="Getino M."/>
            <person name="Pursley I."/>
            <person name="Horton D.L."/>
            <person name="Alikhan N.F."/>
            <person name="Baker D."/>
            <person name="Gharbi K."/>
            <person name="Hall N."/>
            <person name="Watson M."/>
            <person name="Adriaenssens E.M."/>
            <person name="Foster-Nyarko E."/>
            <person name="Jarju S."/>
            <person name="Secka A."/>
            <person name="Antonio M."/>
            <person name="Oren A."/>
            <person name="Chaudhuri R.R."/>
            <person name="La Ragione R."/>
            <person name="Hildebrand F."/>
            <person name="Pallen M.J."/>
        </authorList>
    </citation>
    <scope>NUCLEOTIDE SEQUENCE</scope>
    <source>
        <strain evidence="12">CHK183-1962</strain>
    </source>
</reference>
<dbReference type="PROSITE" id="PS00545">
    <property type="entry name" value="ALDOSE_1_EPIMERASE"/>
    <property type="match status" value="1"/>
</dbReference>
<feature type="active site" description="Proton donor" evidence="9">
    <location>
        <position position="174"/>
    </location>
</feature>
<keyword evidence="7 8" id="KW-0119">Carbohydrate metabolism</keyword>
<evidence type="ECO:0000256" key="11">
    <source>
        <dbReference type="PIRSR" id="PIRSR005096-3"/>
    </source>
</evidence>
<dbReference type="NCBIfam" id="NF008277">
    <property type="entry name" value="PRK11055.1"/>
    <property type="match status" value="1"/>
</dbReference>
<organism evidence="12 13">
    <name type="scientific">Candidatus Fusicatenibacter merdavium</name>
    <dbReference type="NCBI Taxonomy" id="2838600"/>
    <lineage>
        <taxon>Bacteria</taxon>
        <taxon>Bacillati</taxon>
        <taxon>Bacillota</taxon>
        <taxon>Clostridia</taxon>
        <taxon>Lachnospirales</taxon>
        <taxon>Lachnospiraceae</taxon>
        <taxon>Fusicatenibacter</taxon>
    </lineage>
</organism>
<evidence type="ECO:0000256" key="7">
    <source>
        <dbReference type="ARBA" id="ARBA00023277"/>
    </source>
</evidence>
<comment type="catalytic activity">
    <reaction evidence="1 8">
        <text>alpha-D-glucose = beta-D-glucose</text>
        <dbReference type="Rhea" id="RHEA:10264"/>
        <dbReference type="ChEBI" id="CHEBI:15903"/>
        <dbReference type="ChEBI" id="CHEBI:17925"/>
        <dbReference type="EC" id="5.1.3.3"/>
    </reaction>
</comment>
<dbReference type="PANTHER" id="PTHR10091">
    <property type="entry name" value="ALDOSE-1-EPIMERASE"/>
    <property type="match status" value="1"/>
</dbReference>
<dbReference type="GO" id="GO:0030246">
    <property type="term" value="F:carbohydrate binding"/>
    <property type="evidence" value="ECO:0007669"/>
    <property type="project" value="InterPro"/>
</dbReference>
<feature type="binding site" evidence="10">
    <location>
        <position position="247"/>
    </location>
    <ligand>
        <name>beta-D-galactose</name>
        <dbReference type="ChEBI" id="CHEBI:27667"/>
    </ligand>
</feature>
<feature type="binding site" evidence="11">
    <location>
        <begin position="77"/>
        <end position="78"/>
    </location>
    <ligand>
        <name>beta-D-galactose</name>
        <dbReference type="ChEBI" id="CHEBI:27667"/>
    </ligand>
</feature>
<dbReference type="InterPro" id="IPR008183">
    <property type="entry name" value="Aldose_1/G6P_1-epimerase"/>
</dbReference>
<dbReference type="GO" id="GO:0033499">
    <property type="term" value="P:galactose catabolic process via UDP-galactose, Leloir pathway"/>
    <property type="evidence" value="ECO:0007669"/>
    <property type="project" value="TreeGrafter"/>
</dbReference>
<evidence type="ECO:0000256" key="5">
    <source>
        <dbReference type="ARBA" id="ARBA00014165"/>
    </source>
</evidence>
<feature type="binding site" evidence="11">
    <location>
        <begin position="174"/>
        <end position="176"/>
    </location>
    <ligand>
        <name>beta-D-galactose</name>
        <dbReference type="ChEBI" id="CHEBI:27667"/>
    </ligand>
</feature>
<accession>A0A9D2BHD5</accession>
<dbReference type="AlphaFoldDB" id="A0A9D2BHD5"/>
<dbReference type="InterPro" id="IPR011013">
    <property type="entry name" value="Gal_mutarotase_sf_dom"/>
</dbReference>
<dbReference type="PANTHER" id="PTHR10091:SF0">
    <property type="entry name" value="GALACTOSE MUTAROTASE"/>
    <property type="match status" value="1"/>
</dbReference>
<comment type="pathway">
    <text evidence="2 8">Carbohydrate metabolism; hexose metabolism.</text>
</comment>